<reference evidence="2" key="1">
    <citation type="journal article" date="2024" name="Proc. Natl. Acad. Sci. U.S.A.">
        <title>Extraordinary preservation of gene collinearity over three hundred million years revealed in homosporous lycophytes.</title>
        <authorList>
            <person name="Li C."/>
            <person name="Wickell D."/>
            <person name="Kuo L.Y."/>
            <person name="Chen X."/>
            <person name="Nie B."/>
            <person name="Liao X."/>
            <person name="Peng D."/>
            <person name="Ji J."/>
            <person name="Jenkins J."/>
            <person name="Williams M."/>
            <person name="Shu S."/>
            <person name="Plott C."/>
            <person name="Barry K."/>
            <person name="Rajasekar S."/>
            <person name="Grimwood J."/>
            <person name="Han X."/>
            <person name="Sun S."/>
            <person name="Hou Z."/>
            <person name="He W."/>
            <person name="Dai G."/>
            <person name="Sun C."/>
            <person name="Schmutz J."/>
            <person name="Leebens-Mack J.H."/>
            <person name="Li F.W."/>
            <person name="Wang L."/>
        </authorList>
    </citation>
    <scope>NUCLEOTIDE SEQUENCE [LARGE SCALE GENOMIC DNA]</scope>
    <source>
        <strain evidence="2">cv. PW_Plant_1</strain>
    </source>
</reference>
<proteinExistence type="predicted"/>
<organism evidence="1 2">
    <name type="scientific">Diphasiastrum complanatum</name>
    <name type="common">Issler's clubmoss</name>
    <name type="synonym">Lycopodium complanatum</name>
    <dbReference type="NCBI Taxonomy" id="34168"/>
    <lineage>
        <taxon>Eukaryota</taxon>
        <taxon>Viridiplantae</taxon>
        <taxon>Streptophyta</taxon>
        <taxon>Embryophyta</taxon>
        <taxon>Tracheophyta</taxon>
        <taxon>Lycopodiopsida</taxon>
        <taxon>Lycopodiales</taxon>
        <taxon>Lycopodiaceae</taxon>
        <taxon>Lycopodioideae</taxon>
        <taxon>Diphasiastrum</taxon>
    </lineage>
</organism>
<evidence type="ECO:0000313" key="2">
    <source>
        <dbReference type="Proteomes" id="UP001162992"/>
    </source>
</evidence>
<protein>
    <submittedName>
        <fullName evidence="1">Uncharacterized protein</fullName>
    </submittedName>
</protein>
<evidence type="ECO:0000313" key="1">
    <source>
        <dbReference type="EMBL" id="KAJ7524093.1"/>
    </source>
</evidence>
<keyword evidence="2" id="KW-1185">Reference proteome</keyword>
<sequence>MLRGSSLYVCVCLHHMTFLRGRDLQPSARNPSLYIWMRYHMQESLHVDLPYTLDHILHHNTLVGGRSFSLTINPHLASKAGIQYGNDHCKQLAIPLFTQAFGTSITLSE</sequence>
<name>A0ACC2B2U2_DIPCM</name>
<comment type="caution">
    <text evidence="1">The sequence shown here is derived from an EMBL/GenBank/DDBJ whole genome shotgun (WGS) entry which is preliminary data.</text>
</comment>
<gene>
    <name evidence="1" type="ORF">O6H91_18G077500</name>
</gene>
<accession>A0ACC2B2U2</accession>
<dbReference type="EMBL" id="CM055109">
    <property type="protein sequence ID" value="KAJ7524093.1"/>
    <property type="molecule type" value="Genomic_DNA"/>
</dbReference>
<dbReference type="Proteomes" id="UP001162992">
    <property type="component" value="Chromosome 18"/>
</dbReference>